<feature type="domain" description="RNA polymerase sigma-70 region 2" evidence="5">
    <location>
        <begin position="23"/>
        <end position="90"/>
    </location>
</feature>
<organism evidence="7 8">
    <name type="scientific">Pseudohongiella spirulinae</name>
    <dbReference type="NCBI Taxonomy" id="1249552"/>
    <lineage>
        <taxon>Bacteria</taxon>
        <taxon>Pseudomonadati</taxon>
        <taxon>Pseudomonadota</taxon>
        <taxon>Gammaproteobacteria</taxon>
        <taxon>Pseudomonadales</taxon>
        <taxon>Pseudohongiellaceae</taxon>
        <taxon>Pseudohongiella</taxon>
    </lineage>
</organism>
<dbReference type="InterPro" id="IPR036388">
    <property type="entry name" value="WH-like_DNA-bd_sf"/>
</dbReference>
<dbReference type="Pfam" id="PF08281">
    <property type="entry name" value="Sigma70_r4_2"/>
    <property type="match status" value="1"/>
</dbReference>
<evidence type="ECO:0000256" key="3">
    <source>
        <dbReference type="ARBA" id="ARBA00023082"/>
    </source>
</evidence>
<feature type="domain" description="RNA polymerase sigma factor 70 region 4 type 2" evidence="6">
    <location>
        <begin position="115"/>
        <end position="165"/>
    </location>
</feature>
<keyword evidence="8" id="KW-1185">Reference proteome</keyword>
<evidence type="ECO:0000256" key="1">
    <source>
        <dbReference type="ARBA" id="ARBA00010641"/>
    </source>
</evidence>
<dbReference type="PANTHER" id="PTHR43133">
    <property type="entry name" value="RNA POLYMERASE ECF-TYPE SIGMA FACTO"/>
    <property type="match status" value="1"/>
</dbReference>
<dbReference type="Proteomes" id="UP000065641">
    <property type="component" value="Chromosome"/>
</dbReference>
<evidence type="ECO:0000256" key="2">
    <source>
        <dbReference type="ARBA" id="ARBA00023015"/>
    </source>
</evidence>
<dbReference type="Gene3D" id="1.10.10.10">
    <property type="entry name" value="Winged helix-like DNA-binding domain superfamily/Winged helix DNA-binding domain"/>
    <property type="match status" value="1"/>
</dbReference>
<dbReference type="InterPro" id="IPR013325">
    <property type="entry name" value="RNA_pol_sigma_r2"/>
</dbReference>
<dbReference type="NCBIfam" id="TIGR02937">
    <property type="entry name" value="sigma70-ECF"/>
    <property type="match status" value="1"/>
</dbReference>
<evidence type="ECO:0000256" key="4">
    <source>
        <dbReference type="ARBA" id="ARBA00023163"/>
    </source>
</evidence>
<dbReference type="PATRIC" id="fig|1249552.3.peg.290"/>
<evidence type="ECO:0000259" key="6">
    <source>
        <dbReference type="Pfam" id="PF08281"/>
    </source>
</evidence>
<dbReference type="InterPro" id="IPR014284">
    <property type="entry name" value="RNA_pol_sigma-70_dom"/>
</dbReference>
<sequence length="173" mass="19974">MSKVIDAVVARAMRGDRQAFFRIYQEHIGRVYAICWRLLGDRQRAEDAAQEIFIKVWEHLPRFKGDSSFMTWLRSIATRTAIDHWRREQRLQFVDSGVEETEIGSIPAMDAENHDLEQAIQRLPSQARAVFILFALEGYQHSEIAELLGIAEGSSKAQYHRARTLLRGFLGEQ</sequence>
<dbReference type="KEGG" id="pspi:PS2015_285"/>
<dbReference type="InterPro" id="IPR039425">
    <property type="entry name" value="RNA_pol_sigma-70-like"/>
</dbReference>
<dbReference type="InterPro" id="IPR013324">
    <property type="entry name" value="RNA_pol_sigma_r3/r4-like"/>
</dbReference>
<dbReference type="InterPro" id="IPR013249">
    <property type="entry name" value="RNA_pol_sigma70_r4_t2"/>
</dbReference>
<dbReference type="GO" id="GO:0003677">
    <property type="term" value="F:DNA binding"/>
    <property type="evidence" value="ECO:0007669"/>
    <property type="project" value="InterPro"/>
</dbReference>
<dbReference type="PANTHER" id="PTHR43133:SF46">
    <property type="entry name" value="RNA POLYMERASE SIGMA-70 FACTOR ECF SUBFAMILY"/>
    <property type="match status" value="1"/>
</dbReference>
<reference evidence="7 8" key="1">
    <citation type="submission" date="2015-11" db="EMBL/GenBank/DDBJ databases">
        <authorList>
            <person name="Zhang Y."/>
            <person name="Guo Z."/>
        </authorList>
    </citation>
    <scope>NUCLEOTIDE SEQUENCE [LARGE SCALE GENOMIC DNA]</scope>
    <source>
        <strain evidence="7 8">KCTC 32221</strain>
    </source>
</reference>
<proteinExistence type="inferred from homology"/>
<dbReference type="RefSeq" id="WP_058020487.1">
    <property type="nucleotide sequence ID" value="NZ_CP013189.1"/>
</dbReference>
<keyword evidence="4" id="KW-0804">Transcription</keyword>
<gene>
    <name evidence="7" type="ORF">PS2015_285</name>
</gene>
<dbReference type="OrthoDB" id="9780326at2"/>
<comment type="similarity">
    <text evidence="1">Belongs to the sigma-70 factor family. ECF subfamily.</text>
</comment>
<dbReference type="AlphaFoldDB" id="A0A0S2K9F6"/>
<dbReference type="InterPro" id="IPR007627">
    <property type="entry name" value="RNA_pol_sigma70_r2"/>
</dbReference>
<dbReference type="Pfam" id="PF04542">
    <property type="entry name" value="Sigma70_r2"/>
    <property type="match status" value="1"/>
</dbReference>
<evidence type="ECO:0000313" key="8">
    <source>
        <dbReference type="Proteomes" id="UP000065641"/>
    </source>
</evidence>
<evidence type="ECO:0000259" key="5">
    <source>
        <dbReference type="Pfam" id="PF04542"/>
    </source>
</evidence>
<dbReference type="STRING" id="1249552.PS2015_285"/>
<dbReference type="GO" id="GO:0016987">
    <property type="term" value="F:sigma factor activity"/>
    <property type="evidence" value="ECO:0007669"/>
    <property type="project" value="UniProtKB-KW"/>
</dbReference>
<keyword evidence="2" id="KW-0805">Transcription regulation</keyword>
<dbReference type="Gene3D" id="1.10.1740.10">
    <property type="match status" value="1"/>
</dbReference>
<dbReference type="SUPFAM" id="SSF88946">
    <property type="entry name" value="Sigma2 domain of RNA polymerase sigma factors"/>
    <property type="match status" value="1"/>
</dbReference>
<dbReference type="SUPFAM" id="SSF88659">
    <property type="entry name" value="Sigma3 and sigma4 domains of RNA polymerase sigma factors"/>
    <property type="match status" value="1"/>
</dbReference>
<protein>
    <submittedName>
        <fullName evidence="7">RNA polymerase sigma-70 factor, ECF subfamily</fullName>
    </submittedName>
</protein>
<dbReference type="EMBL" id="CP013189">
    <property type="protein sequence ID" value="ALO44977.1"/>
    <property type="molecule type" value="Genomic_DNA"/>
</dbReference>
<name>A0A0S2K9F6_9GAMM</name>
<keyword evidence="3" id="KW-0731">Sigma factor</keyword>
<dbReference type="GO" id="GO:0006352">
    <property type="term" value="P:DNA-templated transcription initiation"/>
    <property type="evidence" value="ECO:0007669"/>
    <property type="project" value="InterPro"/>
</dbReference>
<accession>A0A0S2K9F6</accession>
<evidence type="ECO:0000313" key="7">
    <source>
        <dbReference type="EMBL" id="ALO44977.1"/>
    </source>
</evidence>